<proteinExistence type="predicted"/>
<protein>
    <submittedName>
        <fullName evidence="1">HDC11850</fullName>
    </submittedName>
</protein>
<evidence type="ECO:0000313" key="1">
    <source>
        <dbReference type="EMBL" id="DAA03818.1"/>
    </source>
</evidence>
<gene>
    <name evidence="1" type="ORF">HDC11850</name>
</gene>
<organism evidence="1">
    <name type="scientific">Drosophila melanogaster</name>
    <name type="common">Fruit fly</name>
    <dbReference type="NCBI Taxonomy" id="7227"/>
    <lineage>
        <taxon>Eukaryota</taxon>
        <taxon>Metazoa</taxon>
        <taxon>Ecdysozoa</taxon>
        <taxon>Arthropoda</taxon>
        <taxon>Hexapoda</taxon>
        <taxon>Insecta</taxon>
        <taxon>Pterygota</taxon>
        <taxon>Neoptera</taxon>
        <taxon>Endopterygota</taxon>
        <taxon>Diptera</taxon>
        <taxon>Brachycera</taxon>
        <taxon>Muscomorpha</taxon>
        <taxon>Ephydroidea</taxon>
        <taxon>Drosophilidae</taxon>
        <taxon>Drosophila</taxon>
        <taxon>Sophophora</taxon>
    </lineage>
</organism>
<accession>Q6IKQ5</accession>
<reference evidence="1" key="1">
    <citation type="journal article" date="2003" name="Genome Biol.">
        <title>An integrated gene annotation and transcriptional profiling approach towards the full gene content of the Drosophila genome.</title>
        <authorList>
            <person name="Hild M."/>
            <person name="Beckmann B."/>
            <person name="Haas S.A."/>
            <person name="Koch B."/>
            <person name="Solovyev V."/>
            <person name="Busold C."/>
            <person name="Fellenberg K."/>
            <person name="Boutros M."/>
            <person name="Vingron M."/>
            <person name="Sauer F."/>
            <person name="Hoheisel J.D."/>
            <person name="Paro R."/>
        </authorList>
    </citation>
    <scope>NUCLEOTIDE SEQUENCE</scope>
</reference>
<dbReference type="EMBL" id="BK002311">
    <property type="protein sequence ID" value="DAA03818.1"/>
    <property type="molecule type" value="Genomic_DNA"/>
</dbReference>
<dbReference type="AlphaFoldDB" id="Q6IKQ5"/>
<name>Q6IKQ5_DROME</name>
<sequence length="277" mass="30609">MLFDLRSTGHVVRALDRGPRSLVLGPWAVGRAAGKPLMPSVNNGAICAHNCWPELAHSTAQREIQHQQFDGQSPARVLLSRAHTHWHCHTLRTMLHFVKVLFKFWILGGFQTVIIFLLCQEKWIKDKKPGSGSGSGWPTECQSFPPSWALGVNFQRGGEMLGKSLKFAWQPTRWTEYKRSGGILGDILQMGRVLCFQGQAGVVPGRVTVWLAAGASEKDSDEDREKATARRLLGAGKSIEQQNQRSCSSPPTNKAMCTAQQICGVLVENGTTESYQN</sequence>